<keyword evidence="4" id="KW-0479">Metal-binding</keyword>
<evidence type="ECO:0000256" key="3">
    <source>
        <dbReference type="ARBA" id="ARBA00022691"/>
    </source>
</evidence>
<dbReference type="Pfam" id="PF04055">
    <property type="entry name" value="Radical_SAM"/>
    <property type="match status" value="1"/>
</dbReference>
<dbReference type="InterPro" id="IPR058240">
    <property type="entry name" value="rSAM_sf"/>
</dbReference>
<dbReference type="CDD" id="cd01335">
    <property type="entry name" value="Radical_SAM"/>
    <property type="match status" value="1"/>
</dbReference>
<dbReference type="GO" id="GO:0051539">
    <property type="term" value="F:4 iron, 4 sulfur cluster binding"/>
    <property type="evidence" value="ECO:0007669"/>
    <property type="project" value="UniProtKB-KW"/>
</dbReference>
<evidence type="ECO:0000256" key="5">
    <source>
        <dbReference type="ARBA" id="ARBA00023004"/>
    </source>
</evidence>
<keyword evidence="10" id="KW-1185">Reference proteome</keyword>
<reference evidence="10" key="1">
    <citation type="submission" date="2017-03" db="EMBL/GenBank/DDBJ databases">
        <authorList>
            <person name="Sharma R."/>
            <person name="Thines M."/>
        </authorList>
    </citation>
    <scope>NUCLEOTIDE SEQUENCE [LARGE SCALE GENOMIC DNA]</scope>
</reference>
<keyword evidence="7" id="KW-0051">Antiviral defense</keyword>
<dbReference type="PANTHER" id="PTHR21339">
    <property type="entry name" value="RADICAL S-ADENOSYL METHIONINE DOMAIN-CONTAINING PROTEIN 2"/>
    <property type="match status" value="1"/>
</dbReference>
<dbReference type="EMBL" id="FWEW01000555">
    <property type="protein sequence ID" value="SLM35129.1"/>
    <property type="molecule type" value="Genomic_DNA"/>
</dbReference>
<dbReference type="GO" id="GO:0051607">
    <property type="term" value="P:defense response to virus"/>
    <property type="evidence" value="ECO:0007669"/>
    <property type="project" value="UniProtKB-KW"/>
</dbReference>
<dbReference type="Proteomes" id="UP000192927">
    <property type="component" value="Unassembled WGS sequence"/>
</dbReference>
<dbReference type="InterPro" id="IPR007197">
    <property type="entry name" value="rSAM"/>
</dbReference>
<dbReference type="Gene3D" id="3.20.20.70">
    <property type="entry name" value="Aldolase class I"/>
    <property type="match status" value="1"/>
</dbReference>
<evidence type="ECO:0000256" key="4">
    <source>
        <dbReference type="ARBA" id="ARBA00022723"/>
    </source>
</evidence>
<keyword evidence="6" id="KW-0411">Iron-sulfur</keyword>
<evidence type="ECO:0000256" key="7">
    <source>
        <dbReference type="ARBA" id="ARBA00023118"/>
    </source>
</evidence>
<sequence>MKKLNFAGGEPFLEPVFLGELAKYCKEVLRLESVSVVTNGSKVTDRWLSKYGQYLDIIAVSCDSFNEETNISIGRGQGAHLKSVTKLSQLCRSHGIKFKVNTVVNRYNLHEDMHAPIRAIAPFRWKCFQVLIVEGENDSAATKTNAHRFTITPGEFEAFCDAHSDLECLVPEPNDVMRSSYLLLDEYMRFLNKGVGEPTRPILEIGVQDALEHVEWDQVGFKKRGGVYDWTRDAGSEREVDPSLEF</sequence>
<dbReference type="NCBIfam" id="NF038283">
    <property type="entry name" value="viperin_w_prok"/>
    <property type="match status" value="1"/>
</dbReference>
<dbReference type="PANTHER" id="PTHR21339:SF0">
    <property type="entry name" value="S-ADENOSYLMETHIONINE-DEPENDENT NUCLEOTIDE DEHYDRATASE RSAD2"/>
    <property type="match status" value="1"/>
</dbReference>
<dbReference type="SUPFAM" id="SSF102114">
    <property type="entry name" value="Radical SAM enzymes"/>
    <property type="match status" value="1"/>
</dbReference>
<dbReference type="InterPro" id="IPR013785">
    <property type="entry name" value="Aldolase_TIM"/>
</dbReference>
<feature type="domain" description="Radical SAM core" evidence="8">
    <location>
        <begin position="3"/>
        <end position="106"/>
    </location>
</feature>
<dbReference type="GO" id="GO:0003824">
    <property type="term" value="F:catalytic activity"/>
    <property type="evidence" value="ECO:0007669"/>
    <property type="project" value="InterPro"/>
</dbReference>
<comment type="cofactor">
    <cofactor evidence="1">
        <name>[4Fe-4S] cluster</name>
        <dbReference type="ChEBI" id="CHEBI:49883"/>
    </cofactor>
</comment>
<evidence type="ECO:0000259" key="8">
    <source>
        <dbReference type="Pfam" id="PF04055"/>
    </source>
</evidence>
<dbReference type="AlphaFoldDB" id="A0A1W5CWU1"/>
<protein>
    <submittedName>
        <fullName evidence="9">Radical SAM</fullName>
    </submittedName>
</protein>
<evidence type="ECO:0000256" key="1">
    <source>
        <dbReference type="ARBA" id="ARBA00001966"/>
    </source>
</evidence>
<name>A0A1W5CWU1_9LECA</name>
<organism evidence="9 10">
    <name type="scientific">Lasallia pustulata</name>
    <dbReference type="NCBI Taxonomy" id="136370"/>
    <lineage>
        <taxon>Eukaryota</taxon>
        <taxon>Fungi</taxon>
        <taxon>Dikarya</taxon>
        <taxon>Ascomycota</taxon>
        <taxon>Pezizomycotina</taxon>
        <taxon>Lecanoromycetes</taxon>
        <taxon>OSLEUM clade</taxon>
        <taxon>Umbilicariomycetidae</taxon>
        <taxon>Umbilicariales</taxon>
        <taxon>Umbilicariaceae</taxon>
        <taxon>Lasallia</taxon>
    </lineage>
</organism>
<proteinExistence type="predicted"/>
<keyword evidence="3" id="KW-0949">S-adenosyl-L-methionine</keyword>
<dbReference type="InterPro" id="IPR051196">
    <property type="entry name" value="RSAD2/Viperin_antiviral"/>
</dbReference>
<evidence type="ECO:0000313" key="10">
    <source>
        <dbReference type="Proteomes" id="UP000192927"/>
    </source>
</evidence>
<keyword evidence="5" id="KW-0408">Iron</keyword>
<accession>A0A1W5CWU1</accession>
<evidence type="ECO:0000256" key="6">
    <source>
        <dbReference type="ARBA" id="ARBA00023014"/>
    </source>
</evidence>
<dbReference type="GO" id="GO:0046872">
    <property type="term" value="F:metal ion binding"/>
    <property type="evidence" value="ECO:0007669"/>
    <property type="project" value="UniProtKB-KW"/>
</dbReference>
<evidence type="ECO:0000256" key="2">
    <source>
        <dbReference type="ARBA" id="ARBA00022485"/>
    </source>
</evidence>
<evidence type="ECO:0000313" key="9">
    <source>
        <dbReference type="EMBL" id="SLM35129.1"/>
    </source>
</evidence>
<keyword evidence="2" id="KW-0004">4Fe-4S</keyword>